<comment type="caution">
    <text evidence="1">The sequence shown here is derived from an EMBL/GenBank/DDBJ whole genome shotgun (WGS) entry which is preliminary data.</text>
</comment>
<reference evidence="1 2" key="1">
    <citation type="submission" date="2019-11" db="EMBL/GenBank/DDBJ databases">
        <title>Bacillus idriensis genome.</title>
        <authorList>
            <person name="Konopka E.N."/>
            <person name="Newman J.D."/>
        </authorList>
    </citation>
    <scope>NUCLEOTIDE SEQUENCE [LARGE SCALE GENOMIC DNA]</scope>
    <source>
        <strain evidence="1 2">DSM 19097</strain>
    </source>
</reference>
<dbReference type="EMBL" id="WKKF01000016">
    <property type="protein sequence ID" value="MRX56718.1"/>
    <property type="molecule type" value="Genomic_DNA"/>
</dbReference>
<gene>
    <name evidence="1" type="ORF">GJU41_22505</name>
</gene>
<proteinExistence type="predicted"/>
<keyword evidence="2" id="KW-1185">Reference proteome</keyword>
<name>A0A6I2MED5_9BACI</name>
<sequence>MIKISLNEDELKEMYLSEVKNRLKEIESETLLLDSKQLCKLLSLSWPTVEKLFLHDPNFPSMRIGKKWIFNRKEVQKYIDEWSINIRKKGHVINL</sequence>
<dbReference type="Proteomes" id="UP000441585">
    <property type="component" value="Unassembled WGS sequence"/>
</dbReference>
<evidence type="ECO:0000313" key="1">
    <source>
        <dbReference type="EMBL" id="MRX56718.1"/>
    </source>
</evidence>
<protein>
    <submittedName>
        <fullName evidence="1">Helix-turn-helix domain-containing protein</fullName>
    </submittedName>
</protein>
<accession>A0A6I2MED5</accession>
<dbReference type="RefSeq" id="WP_154319662.1">
    <property type="nucleotide sequence ID" value="NZ_CAJGAA010000013.1"/>
</dbReference>
<evidence type="ECO:0000313" key="2">
    <source>
        <dbReference type="Proteomes" id="UP000441585"/>
    </source>
</evidence>
<dbReference type="AlphaFoldDB" id="A0A6I2MED5"/>
<organism evidence="1 2">
    <name type="scientific">Metabacillus idriensis</name>
    <dbReference type="NCBI Taxonomy" id="324768"/>
    <lineage>
        <taxon>Bacteria</taxon>
        <taxon>Bacillati</taxon>
        <taxon>Bacillota</taxon>
        <taxon>Bacilli</taxon>
        <taxon>Bacillales</taxon>
        <taxon>Bacillaceae</taxon>
        <taxon>Metabacillus</taxon>
    </lineage>
</organism>